<evidence type="ECO:0000256" key="2">
    <source>
        <dbReference type="ARBA" id="ARBA00023002"/>
    </source>
</evidence>
<dbReference type="PANTHER" id="PTHR10996">
    <property type="entry name" value="2-HYDROXYACID DEHYDROGENASE-RELATED"/>
    <property type="match status" value="1"/>
</dbReference>
<dbReference type="GO" id="GO:0051287">
    <property type="term" value="F:NAD binding"/>
    <property type="evidence" value="ECO:0007669"/>
    <property type="project" value="InterPro"/>
</dbReference>
<dbReference type="Proteomes" id="UP000825935">
    <property type="component" value="Chromosome 6"/>
</dbReference>
<dbReference type="InterPro" id="IPR006140">
    <property type="entry name" value="D-isomer_DH_NAD-bd"/>
</dbReference>
<name>A0A8T2UJS3_CERRI</name>
<dbReference type="GO" id="GO:0005829">
    <property type="term" value="C:cytosol"/>
    <property type="evidence" value="ECO:0007669"/>
    <property type="project" value="TreeGrafter"/>
</dbReference>
<evidence type="ECO:0000256" key="3">
    <source>
        <dbReference type="ARBA" id="ARBA00023027"/>
    </source>
</evidence>
<proteinExistence type="predicted"/>
<sequence>MAIAKRAEGFDYIISYHGRTKKPGISYTFYSKISELAANSDILVIACALTDDTKHLVDKDVLDALGPEGILINIGRGPVVDEPALVKALLEKRLGGAGLDVFENEPHVPRELLNMDNVILTPHVGTATWETRRTMDKLVQDNIDAFFAGKPLLTPVV</sequence>
<dbReference type="PANTHER" id="PTHR10996:SF178">
    <property type="entry name" value="2-HYDROXYACID DEHYDROGENASE YGL185C-RELATED"/>
    <property type="match status" value="1"/>
</dbReference>
<dbReference type="AlphaFoldDB" id="A0A8T2UJS3"/>
<keyword evidence="1" id="KW-0521">NADP</keyword>
<dbReference type="SUPFAM" id="SSF51735">
    <property type="entry name" value="NAD(P)-binding Rossmann-fold domains"/>
    <property type="match status" value="1"/>
</dbReference>
<dbReference type="Gene3D" id="3.40.50.720">
    <property type="entry name" value="NAD(P)-binding Rossmann-like Domain"/>
    <property type="match status" value="2"/>
</dbReference>
<dbReference type="EMBL" id="CM035411">
    <property type="protein sequence ID" value="KAH7434948.1"/>
    <property type="molecule type" value="Genomic_DNA"/>
</dbReference>
<dbReference type="GO" id="GO:0016618">
    <property type="term" value="F:hydroxypyruvate reductase [NAD(P)H] activity"/>
    <property type="evidence" value="ECO:0007669"/>
    <property type="project" value="TreeGrafter"/>
</dbReference>
<dbReference type="FunFam" id="3.40.50.720:FF:000213">
    <property type="entry name" value="Putative 2-hydroxyacid dehydrogenase"/>
    <property type="match status" value="1"/>
</dbReference>
<accession>A0A8T2UJS3</accession>
<feature type="domain" description="D-isomer specific 2-hydroxyacid dehydrogenase NAD-binding" evidence="4">
    <location>
        <begin position="2"/>
        <end position="125"/>
    </location>
</feature>
<dbReference type="GO" id="GO:0030267">
    <property type="term" value="F:glyoxylate reductase (NADPH) activity"/>
    <property type="evidence" value="ECO:0007669"/>
    <property type="project" value="TreeGrafter"/>
</dbReference>
<evidence type="ECO:0000313" key="6">
    <source>
        <dbReference type="Proteomes" id="UP000825935"/>
    </source>
</evidence>
<gene>
    <name evidence="5" type="ORF">KP509_06G041700</name>
</gene>
<keyword evidence="6" id="KW-1185">Reference proteome</keyword>
<organism evidence="5 6">
    <name type="scientific">Ceratopteris richardii</name>
    <name type="common">Triangle waterfern</name>
    <dbReference type="NCBI Taxonomy" id="49495"/>
    <lineage>
        <taxon>Eukaryota</taxon>
        <taxon>Viridiplantae</taxon>
        <taxon>Streptophyta</taxon>
        <taxon>Embryophyta</taxon>
        <taxon>Tracheophyta</taxon>
        <taxon>Polypodiopsida</taxon>
        <taxon>Polypodiidae</taxon>
        <taxon>Polypodiales</taxon>
        <taxon>Pteridineae</taxon>
        <taxon>Pteridaceae</taxon>
        <taxon>Parkerioideae</taxon>
        <taxon>Ceratopteris</taxon>
    </lineage>
</organism>
<keyword evidence="3" id="KW-0520">NAD</keyword>
<reference evidence="5" key="1">
    <citation type="submission" date="2021-08" db="EMBL/GenBank/DDBJ databases">
        <title>WGS assembly of Ceratopteris richardii.</title>
        <authorList>
            <person name="Marchant D.B."/>
            <person name="Chen G."/>
            <person name="Jenkins J."/>
            <person name="Shu S."/>
            <person name="Leebens-Mack J."/>
            <person name="Grimwood J."/>
            <person name="Schmutz J."/>
            <person name="Soltis P."/>
            <person name="Soltis D."/>
            <person name="Chen Z.-H."/>
        </authorList>
    </citation>
    <scope>NUCLEOTIDE SEQUENCE</scope>
    <source>
        <strain evidence="5">Whitten #5841</strain>
        <tissue evidence="5">Leaf</tissue>
    </source>
</reference>
<evidence type="ECO:0000259" key="4">
    <source>
        <dbReference type="Pfam" id="PF02826"/>
    </source>
</evidence>
<keyword evidence="2" id="KW-0560">Oxidoreductase</keyword>
<dbReference type="OrthoDB" id="298012at2759"/>
<evidence type="ECO:0000256" key="1">
    <source>
        <dbReference type="ARBA" id="ARBA00022857"/>
    </source>
</evidence>
<dbReference type="InterPro" id="IPR036291">
    <property type="entry name" value="NAD(P)-bd_dom_sf"/>
</dbReference>
<comment type="caution">
    <text evidence="5">The sequence shown here is derived from an EMBL/GenBank/DDBJ whole genome shotgun (WGS) entry which is preliminary data.</text>
</comment>
<evidence type="ECO:0000313" key="5">
    <source>
        <dbReference type="EMBL" id="KAH7434948.1"/>
    </source>
</evidence>
<dbReference type="InterPro" id="IPR050223">
    <property type="entry name" value="D-isomer_2-hydroxyacid_DH"/>
</dbReference>
<protein>
    <recommendedName>
        <fullName evidence="4">D-isomer specific 2-hydroxyacid dehydrogenase NAD-binding domain-containing protein</fullName>
    </recommendedName>
</protein>
<dbReference type="Pfam" id="PF02826">
    <property type="entry name" value="2-Hacid_dh_C"/>
    <property type="match status" value="1"/>
</dbReference>